<dbReference type="Gene3D" id="3.40.50.1820">
    <property type="entry name" value="alpha/beta hydrolase"/>
    <property type="match status" value="1"/>
</dbReference>
<dbReference type="Gene3D" id="3.40.50.150">
    <property type="entry name" value="Vaccinia Virus protein VP39"/>
    <property type="match status" value="1"/>
</dbReference>
<keyword evidence="2" id="KW-0489">Methyltransferase</keyword>
<evidence type="ECO:0000256" key="6">
    <source>
        <dbReference type="SAM" id="MobiDB-lite"/>
    </source>
</evidence>
<dbReference type="GO" id="GO:0052689">
    <property type="term" value="F:carboxylic ester hydrolase activity"/>
    <property type="evidence" value="ECO:0007669"/>
    <property type="project" value="TreeGrafter"/>
</dbReference>
<evidence type="ECO:0000259" key="7">
    <source>
        <dbReference type="PROSITE" id="PS51562"/>
    </source>
</evidence>
<evidence type="ECO:0000313" key="8">
    <source>
        <dbReference type="EMBL" id="KNC52518.1"/>
    </source>
</evidence>
<accession>A0A0L0DM95</accession>
<feature type="region of interest" description="Disordered" evidence="6">
    <location>
        <begin position="1"/>
        <end position="26"/>
    </location>
</feature>
<dbReference type="CDD" id="cd02440">
    <property type="entry name" value="AdoMet_MTases"/>
    <property type="match status" value="1"/>
</dbReference>
<dbReference type="PROSITE" id="PS00122">
    <property type="entry name" value="CARBOXYLESTERASE_B_1"/>
    <property type="match status" value="1"/>
</dbReference>
<dbReference type="GeneID" id="25566852"/>
<comment type="similarity">
    <text evidence="1">Belongs to the type-B carboxylesterase/lipase family.</text>
</comment>
<reference evidence="8 9" key="1">
    <citation type="submission" date="2010-05" db="EMBL/GenBank/DDBJ databases">
        <title>The Genome Sequence of Thecamonas trahens ATCC 50062.</title>
        <authorList>
            <consortium name="The Broad Institute Genome Sequencing Platform"/>
            <person name="Russ C."/>
            <person name="Cuomo C."/>
            <person name="Shea T."/>
            <person name="Young S.K."/>
            <person name="Zeng Q."/>
            <person name="Koehrsen M."/>
            <person name="Haas B."/>
            <person name="Borodovsky M."/>
            <person name="Guigo R."/>
            <person name="Alvarado L."/>
            <person name="Berlin A."/>
            <person name="Bochicchio J."/>
            <person name="Borenstein D."/>
            <person name="Chapman S."/>
            <person name="Chen Z."/>
            <person name="Freedman E."/>
            <person name="Gellesch M."/>
            <person name="Goldberg J."/>
            <person name="Griggs A."/>
            <person name="Gujja S."/>
            <person name="Heilman E."/>
            <person name="Heiman D."/>
            <person name="Hepburn T."/>
            <person name="Howarth C."/>
            <person name="Jen D."/>
            <person name="Larson L."/>
            <person name="Mehta T."/>
            <person name="Park D."/>
            <person name="Pearson M."/>
            <person name="Roberts A."/>
            <person name="Saif S."/>
            <person name="Shenoy N."/>
            <person name="Sisk P."/>
            <person name="Stolte C."/>
            <person name="Sykes S."/>
            <person name="Thomson T."/>
            <person name="Walk T."/>
            <person name="White J."/>
            <person name="Yandava C."/>
            <person name="Burger G."/>
            <person name="Gray M.W."/>
            <person name="Holland P.W.H."/>
            <person name="King N."/>
            <person name="Lang F.B.F."/>
            <person name="Roger A.J."/>
            <person name="Ruiz-Trillo I."/>
            <person name="Lander E."/>
            <person name="Nusbaum C."/>
        </authorList>
    </citation>
    <scope>NUCLEOTIDE SEQUENCE [LARGE SCALE GENOMIC DNA]</scope>
    <source>
        <strain evidence="8 9">ATCC 50062</strain>
    </source>
</reference>
<dbReference type="SUPFAM" id="SSF53335">
    <property type="entry name" value="S-adenosyl-L-methionine-dependent methyltransferases"/>
    <property type="match status" value="1"/>
</dbReference>
<dbReference type="eggNOG" id="KOG1975">
    <property type="taxonomic scope" value="Eukaryota"/>
</dbReference>
<dbReference type="Pfam" id="PF03291">
    <property type="entry name" value="mRNA_G-N7_MeTrfase"/>
    <property type="match status" value="1"/>
</dbReference>
<dbReference type="PANTHER" id="PTHR43918">
    <property type="entry name" value="ACETYLCHOLINESTERASE"/>
    <property type="match status" value="1"/>
</dbReference>
<dbReference type="ESTHER" id="thetb-a0a0l0dm95">
    <property type="family name" value="Carb_B_Root"/>
</dbReference>
<sequence>MDESRKRRREDGARGGGQGPGGKKARGLAATVVASHYDAQARETLRDRASSQILKLRQFNNWTKSVLIATFLRWPGFHVLDVAAGKGGDLHKFELAGVASWTAVDISAASIHEAARRYSKSREPRAFGARLFVADCAAVPLWHRTTRAHLVKVANDARPPALAADMRYPPDYAPFAFDLASCQFALHYSFRSERAAHVFMDNIAAKLKPGGYFISTIVDATVLAARLARVRGVSPGATGFGNSIYSVRFKPDVADALMAGTVPPFGAEYHFTLSDVVDCPEFVVDFNVLVAIAKAHGLAFSFKAGFMDFYAQNRESPHFSNLLRRLRLVGHNGQLLLSPQEIEAASIYMVCAFQRPGKLVLTEPKRRAFSQFPPEAVADLDPAVFGPVVSKSALVAPGWEVDEVNPPPGVPTDSGVLFGARYVHKESGTAAAVYLGVPFALPPTGERRWKSPQPLPGSVRHTIINATYFGPSCMQLSSVVPPDQQSEDCLYLNVFVPETALSGGPTTPVMEFIYGGSFVSGSSWTLDGFYTGLNLTLSDVIVVTMNYRLGPFGFLATHAALAEAGSVGNYGLEDQTLAMQWTAANIAGFGGDPKLITLFGESAGAISVCYHLAWHASSEAGLFSQVIMESPDCNTVVPLQAALVQGASFATAVNCPPGNPAQQLACMRNVSTDAVLHALPLAPLGTADGASYSPVLDGKIVVAPPNMLLSKHVEPDVPVITGTNAQSCTLFVMRVTAMREMTSATLAKLVAALWPKDVDQILAHYPLSQYSLVPPASAWAQILSDYIFVCPTRVTSSILADGGADAFLYKFAYVPDCDIFPPDLHKYLGAYHFAEIPLVFGNPPLIPPVPCTWSPSDRNVSLAMRHIWTGFAHAELPSSLVDWPAYNTTARPLYIIDEASSLDHNYRGQLCDFWANIPPPSVIADSHALARPALLQALATSPEHILALIG</sequence>
<evidence type="ECO:0000256" key="4">
    <source>
        <dbReference type="ARBA" id="ARBA00022801"/>
    </source>
</evidence>
<dbReference type="AlphaFoldDB" id="A0A0L0DM95"/>
<dbReference type="PANTHER" id="PTHR43918:SF4">
    <property type="entry name" value="CARBOXYLIC ESTER HYDROLASE"/>
    <property type="match status" value="1"/>
</dbReference>
<protein>
    <submittedName>
        <fullName evidence="8">Carboxylesterase type B</fullName>
    </submittedName>
</protein>
<proteinExistence type="inferred from homology"/>
<dbReference type="InterPro" id="IPR019819">
    <property type="entry name" value="Carboxylesterase_B_CS"/>
</dbReference>
<name>A0A0L0DM95_THETB</name>
<dbReference type="InterPro" id="IPR029063">
    <property type="entry name" value="SAM-dependent_MTases_sf"/>
</dbReference>
<evidence type="ECO:0000256" key="1">
    <source>
        <dbReference type="ARBA" id="ARBA00005964"/>
    </source>
</evidence>
<dbReference type="InterPro" id="IPR004971">
    <property type="entry name" value="mRNA_G-N7_MeTrfase_dom"/>
</dbReference>
<dbReference type="EMBL" id="GL349473">
    <property type="protein sequence ID" value="KNC52518.1"/>
    <property type="molecule type" value="Genomic_DNA"/>
</dbReference>
<keyword evidence="3" id="KW-0808">Transferase</keyword>
<dbReference type="SUPFAM" id="SSF53474">
    <property type="entry name" value="alpha/beta-Hydrolases"/>
    <property type="match status" value="1"/>
</dbReference>
<keyword evidence="9" id="KW-1185">Reference proteome</keyword>
<dbReference type="PROSITE" id="PS51562">
    <property type="entry name" value="RNA_CAP0_MT"/>
    <property type="match status" value="1"/>
</dbReference>
<gene>
    <name evidence="8" type="ORF">AMSG_08084</name>
</gene>
<dbReference type="InterPro" id="IPR019826">
    <property type="entry name" value="Carboxylesterase_B_AS"/>
</dbReference>
<dbReference type="RefSeq" id="XP_013755311.1">
    <property type="nucleotide sequence ID" value="XM_013899857.1"/>
</dbReference>
<feature type="domain" description="MRNA cap 0 methyltransferase" evidence="7">
    <location>
        <begin position="51"/>
        <end position="356"/>
    </location>
</feature>
<dbReference type="InterPro" id="IPR050654">
    <property type="entry name" value="AChE-related_enzymes"/>
</dbReference>
<dbReference type="Proteomes" id="UP000054408">
    <property type="component" value="Unassembled WGS sequence"/>
</dbReference>
<dbReference type="OrthoDB" id="3200163at2759"/>
<dbReference type="STRING" id="461836.A0A0L0DM95"/>
<dbReference type="eggNOG" id="KOG4389">
    <property type="taxonomic scope" value="Eukaryota"/>
</dbReference>
<evidence type="ECO:0000313" key="9">
    <source>
        <dbReference type="Proteomes" id="UP000054408"/>
    </source>
</evidence>
<dbReference type="Pfam" id="PF00135">
    <property type="entry name" value="COesterase"/>
    <property type="match status" value="1"/>
</dbReference>
<evidence type="ECO:0000256" key="5">
    <source>
        <dbReference type="ARBA" id="ARBA00044712"/>
    </source>
</evidence>
<evidence type="ECO:0000256" key="2">
    <source>
        <dbReference type="ARBA" id="ARBA00022603"/>
    </source>
</evidence>
<keyword evidence="4" id="KW-0378">Hydrolase</keyword>
<dbReference type="PROSITE" id="PS00941">
    <property type="entry name" value="CARBOXYLESTERASE_B_2"/>
    <property type="match status" value="1"/>
</dbReference>
<dbReference type="InterPro" id="IPR002018">
    <property type="entry name" value="CarbesteraseB"/>
</dbReference>
<dbReference type="InterPro" id="IPR029058">
    <property type="entry name" value="AB_hydrolase_fold"/>
</dbReference>
<dbReference type="GO" id="GO:0004482">
    <property type="term" value="F:mRNA 5'-cap (guanine-N7-)-methyltransferase activity"/>
    <property type="evidence" value="ECO:0007669"/>
    <property type="project" value="UniProtKB-EC"/>
</dbReference>
<organism evidence="8 9">
    <name type="scientific">Thecamonas trahens ATCC 50062</name>
    <dbReference type="NCBI Taxonomy" id="461836"/>
    <lineage>
        <taxon>Eukaryota</taxon>
        <taxon>Apusozoa</taxon>
        <taxon>Apusomonadida</taxon>
        <taxon>Apusomonadidae</taxon>
        <taxon>Thecamonas</taxon>
    </lineage>
</organism>
<evidence type="ECO:0000256" key="3">
    <source>
        <dbReference type="ARBA" id="ARBA00022679"/>
    </source>
</evidence>
<comment type="catalytic activity">
    <reaction evidence="5">
        <text>a 5'-end (5'-triphosphoguanosine)-ribonucleoside in mRNA + S-adenosyl-L-methionine = a 5'-end (N(7)-methyl 5'-triphosphoguanosine)-ribonucleoside in mRNA + S-adenosyl-L-homocysteine</text>
        <dbReference type="Rhea" id="RHEA:67008"/>
        <dbReference type="Rhea" id="RHEA-COMP:17166"/>
        <dbReference type="Rhea" id="RHEA-COMP:17167"/>
        <dbReference type="ChEBI" id="CHEBI:57856"/>
        <dbReference type="ChEBI" id="CHEBI:59789"/>
        <dbReference type="ChEBI" id="CHEBI:156461"/>
        <dbReference type="ChEBI" id="CHEBI:167617"/>
        <dbReference type="EC" id="2.1.1.56"/>
    </reaction>
</comment>